<keyword evidence="2 8" id="KW-0812">Transmembrane</keyword>
<dbReference type="OrthoDB" id="10059571at2759"/>
<evidence type="ECO:0000256" key="7">
    <source>
        <dbReference type="SAM" id="Coils"/>
    </source>
</evidence>
<sequence length="214" mass="24491">MDTEEMTAVEMRELTLADVQEDKAAEKGQIKGAKEKAQEEEGESTAYFKVSNISESFSTAALIRSTPKEDKDVYKKLRLFKWISAVFIVLTLVLLAVVLALVVKLYEPQSCQNCQALASKVERTAYTSTQEYQCSECAKDWVRVNDSCYFIAKERLSWQESRESCQKQGGDLVVVDNESVQRLLSRTRGLLFWIGLRYSENEQWMWVNNNALTK</sequence>
<dbReference type="InterPro" id="IPR016187">
    <property type="entry name" value="CTDL_fold"/>
</dbReference>
<reference evidence="10" key="1">
    <citation type="submission" date="2020-07" db="EMBL/GenBank/DDBJ databases">
        <title>Clarias magur genome sequencing, assembly and annotation.</title>
        <authorList>
            <person name="Kushwaha B."/>
            <person name="Kumar R."/>
            <person name="Das P."/>
            <person name="Joshi C.G."/>
            <person name="Kumar D."/>
            <person name="Nagpure N.S."/>
            <person name="Pandey M."/>
            <person name="Agarwal S."/>
            <person name="Srivastava S."/>
            <person name="Singh M."/>
            <person name="Sahoo L."/>
            <person name="Jayasankar P."/>
            <person name="Meher P.K."/>
            <person name="Koringa P.G."/>
            <person name="Iquebal M.A."/>
            <person name="Das S.P."/>
            <person name="Bit A."/>
            <person name="Patnaik S."/>
            <person name="Patel N."/>
            <person name="Shah T.M."/>
            <person name="Hinsu A."/>
            <person name="Jena J.K."/>
        </authorList>
    </citation>
    <scope>NUCLEOTIDE SEQUENCE</scope>
    <source>
        <strain evidence="10">CIFAMagur01</strain>
        <tissue evidence="10">Testis</tissue>
    </source>
</reference>
<dbReference type="Pfam" id="PF00059">
    <property type="entry name" value="Lectin_C"/>
    <property type="match status" value="1"/>
</dbReference>
<dbReference type="GO" id="GO:0016020">
    <property type="term" value="C:membrane"/>
    <property type="evidence" value="ECO:0007669"/>
    <property type="project" value="UniProtKB-SubCell"/>
</dbReference>
<dbReference type="GO" id="GO:0002223">
    <property type="term" value="P:stimulatory C-type lectin receptor signaling pathway"/>
    <property type="evidence" value="ECO:0007669"/>
    <property type="project" value="TreeGrafter"/>
</dbReference>
<keyword evidence="11" id="KW-1185">Reference proteome</keyword>
<keyword evidence="10" id="KW-0675">Receptor</keyword>
<feature type="transmembrane region" description="Helical" evidence="8">
    <location>
        <begin position="82"/>
        <end position="106"/>
    </location>
</feature>
<evidence type="ECO:0000313" key="11">
    <source>
        <dbReference type="Proteomes" id="UP000727407"/>
    </source>
</evidence>
<dbReference type="InterPro" id="IPR001304">
    <property type="entry name" value="C-type_lectin-like"/>
</dbReference>
<dbReference type="PANTHER" id="PTHR22800">
    <property type="entry name" value="C-TYPE LECTIN PROTEINS"/>
    <property type="match status" value="1"/>
</dbReference>
<name>A0A8J4U2E3_CLAMG</name>
<evidence type="ECO:0000256" key="6">
    <source>
        <dbReference type="ARBA" id="ARBA00023136"/>
    </source>
</evidence>
<proteinExistence type="predicted"/>
<accession>A0A8J4U2E3</accession>
<evidence type="ECO:0000313" key="10">
    <source>
        <dbReference type="EMBL" id="KAF5904450.1"/>
    </source>
</evidence>
<dbReference type="EMBL" id="QNUK01000056">
    <property type="protein sequence ID" value="KAF5904450.1"/>
    <property type="molecule type" value="Genomic_DNA"/>
</dbReference>
<keyword evidence="6 8" id="KW-0472">Membrane</keyword>
<evidence type="ECO:0000259" key="9">
    <source>
        <dbReference type="PROSITE" id="PS50041"/>
    </source>
</evidence>
<keyword evidence="3" id="KW-0430">Lectin</keyword>
<dbReference type="PANTHER" id="PTHR22800:SF252">
    <property type="entry name" value="NATURAL KILLER CELLS ANTIGEN CD94"/>
    <property type="match status" value="1"/>
</dbReference>
<keyword evidence="4" id="KW-0735">Signal-anchor</keyword>
<evidence type="ECO:0000256" key="1">
    <source>
        <dbReference type="ARBA" id="ARBA00004606"/>
    </source>
</evidence>
<keyword evidence="5 8" id="KW-1133">Transmembrane helix</keyword>
<dbReference type="SUPFAM" id="SSF56436">
    <property type="entry name" value="C-type lectin-like"/>
    <property type="match status" value="1"/>
</dbReference>
<evidence type="ECO:0000256" key="4">
    <source>
        <dbReference type="ARBA" id="ARBA00022968"/>
    </source>
</evidence>
<dbReference type="PROSITE" id="PS50041">
    <property type="entry name" value="C_TYPE_LECTIN_2"/>
    <property type="match status" value="1"/>
</dbReference>
<comment type="caution">
    <text evidence="10">The sequence shown here is derived from an EMBL/GenBank/DDBJ whole genome shotgun (WGS) entry which is preliminary data.</text>
</comment>
<evidence type="ECO:0000256" key="3">
    <source>
        <dbReference type="ARBA" id="ARBA00022734"/>
    </source>
</evidence>
<evidence type="ECO:0000256" key="5">
    <source>
        <dbReference type="ARBA" id="ARBA00022989"/>
    </source>
</evidence>
<dbReference type="GO" id="GO:0030246">
    <property type="term" value="F:carbohydrate binding"/>
    <property type="evidence" value="ECO:0007669"/>
    <property type="project" value="UniProtKB-KW"/>
</dbReference>
<dbReference type="Gene3D" id="3.10.100.10">
    <property type="entry name" value="Mannose-Binding Protein A, subunit A"/>
    <property type="match status" value="1"/>
</dbReference>
<dbReference type="InterPro" id="IPR016186">
    <property type="entry name" value="C-type_lectin-like/link_sf"/>
</dbReference>
<keyword evidence="7" id="KW-0175">Coiled coil</keyword>
<comment type="subcellular location">
    <subcellularLocation>
        <location evidence="1">Membrane</location>
        <topology evidence="1">Single-pass type II membrane protein</topology>
    </subcellularLocation>
</comment>
<organism evidence="10 11">
    <name type="scientific">Clarias magur</name>
    <name type="common">Asian catfish</name>
    <name type="synonym">Macropteronotus magur</name>
    <dbReference type="NCBI Taxonomy" id="1594786"/>
    <lineage>
        <taxon>Eukaryota</taxon>
        <taxon>Metazoa</taxon>
        <taxon>Chordata</taxon>
        <taxon>Craniata</taxon>
        <taxon>Vertebrata</taxon>
        <taxon>Euteleostomi</taxon>
        <taxon>Actinopterygii</taxon>
        <taxon>Neopterygii</taxon>
        <taxon>Teleostei</taxon>
        <taxon>Ostariophysi</taxon>
        <taxon>Siluriformes</taxon>
        <taxon>Clariidae</taxon>
        <taxon>Clarias</taxon>
    </lineage>
</organism>
<feature type="domain" description="C-type lectin" evidence="9">
    <location>
        <begin position="144"/>
        <end position="214"/>
    </location>
</feature>
<evidence type="ECO:0000256" key="8">
    <source>
        <dbReference type="SAM" id="Phobius"/>
    </source>
</evidence>
<dbReference type="AlphaFoldDB" id="A0A8J4U2E3"/>
<feature type="coiled-coil region" evidence="7">
    <location>
        <begin position="16"/>
        <end position="43"/>
    </location>
</feature>
<gene>
    <name evidence="10" type="primary">clec4c</name>
    <name evidence="10" type="ORF">DAT39_005783</name>
</gene>
<dbReference type="Proteomes" id="UP000727407">
    <property type="component" value="Unassembled WGS sequence"/>
</dbReference>
<dbReference type="GO" id="GO:0045954">
    <property type="term" value="P:positive regulation of natural killer cell mediated cytotoxicity"/>
    <property type="evidence" value="ECO:0007669"/>
    <property type="project" value="TreeGrafter"/>
</dbReference>
<dbReference type="InterPro" id="IPR050919">
    <property type="entry name" value="NKG2/CD94_NK_receptors"/>
</dbReference>
<evidence type="ECO:0000256" key="2">
    <source>
        <dbReference type="ARBA" id="ARBA00022692"/>
    </source>
</evidence>
<feature type="non-terminal residue" evidence="10">
    <location>
        <position position="214"/>
    </location>
</feature>
<protein>
    <submittedName>
        <fullName evidence="10">Killer cell lectin-like receptor subfamily B member 1C isoform X1</fullName>
    </submittedName>
</protein>